<dbReference type="Proteomes" id="UP000186292">
    <property type="component" value="Unassembled WGS sequence"/>
</dbReference>
<dbReference type="AlphaFoldDB" id="A0A1N7JLW3"/>
<keyword evidence="7" id="KW-1185">Reference proteome</keyword>
<evidence type="ECO:0000256" key="3">
    <source>
        <dbReference type="ARBA" id="ARBA00023163"/>
    </source>
</evidence>
<keyword evidence="3" id="KW-0804">Transcription</keyword>
<sequence>MSDPTTWPAEKLDRTADIIGALDSPSRIQILLLLHNRDHVVHELVRVLGKSQPLVSQHLRVLKDAGLVGATRSGREVVYSLAVPGVIATLESLSLLAERTQEEPKDELAERRKRTPDFIDASKSSGAAAAFGPLHEVTPDKDPGLKPDTPAPPS</sequence>
<dbReference type="NCBIfam" id="NF033788">
    <property type="entry name" value="HTH_metalloreg"/>
    <property type="match status" value="1"/>
</dbReference>
<proteinExistence type="predicted"/>
<evidence type="ECO:0000256" key="1">
    <source>
        <dbReference type="ARBA" id="ARBA00023015"/>
    </source>
</evidence>
<evidence type="ECO:0000256" key="2">
    <source>
        <dbReference type="ARBA" id="ARBA00023125"/>
    </source>
</evidence>
<accession>A0A1N7JLW3</accession>
<dbReference type="InterPro" id="IPR011991">
    <property type="entry name" value="ArsR-like_HTH"/>
</dbReference>
<dbReference type="InterPro" id="IPR036388">
    <property type="entry name" value="WH-like_DNA-bd_sf"/>
</dbReference>
<feature type="region of interest" description="Disordered" evidence="4">
    <location>
        <begin position="98"/>
        <end position="154"/>
    </location>
</feature>
<dbReference type="PANTHER" id="PTHR43132">
    <property type="entry name" value="ARSENICAL RESISTANCE OPERON REPRESSOR ARSR-RELATED"/>
    <property type="match status" value="1"/>
</dbReference>
<feature type="compositionally biased region" description="Low complexity" evidence="4">
    <location>
        <begin position="121"/>
        <end position="130"/>
    </location>
</feature>
<organism evidence="6 7">
    <name type="scientific">Corynebacterium appendicis CIP 107643</name>
    <dbReference type="NCBI Taxonomy" id="1161099"/>
    <lineage>
        <taxon>Bacteria</taxon>
        <taxon>Bacillati</taxon>
        <taxon>Actinomycetota</taxon>
        <taxon>Actinomycetes</taxon>
        <taxon>Mycobacteriales</taxon>
        <taxon>Corynebacteriaceae</taxon>
        <taxon>Corynebacterium</taxon>
    </lineage>
</organism>
<evidence type="ECO:0000313" key="7">
    <source>
        <dbReference type="Proteomes" id="UP000186292"/>
    </source>
</evidence>
<dbReference type="Gene3D" id="1.10.10.10">
    <property type="entry name" value="Winged helix-like DNA-binding domain superfamily/Winged helix DNA-binding domain"/>
    <property type="match status" value="1"/>
</dbReference>
<dbReference type="OrthoDB" id="3400172at2"/>
<dbReference type="InterPro" id="IPR001845">
    <property type="entry name" value="HTH_ArsR_DNA-bd_dom"/>
</dbReference>
<dbReference type="PANTHER" id="PTHR43132:SF2">
    <property type="entry name" value="ARSENICAL RESISTANCE OPERON REPRESSOR ARSR-RELATED"/>
    <property type="match status" value="1"/>
</dbReference>
<dbReference type="STRING" id="1161099.SAMN05444817_10966"/>
<dbReference type="InterPro" id="IPR051011">
    <property type="entry name" value="Metal_resp_trans_reg"/>
</dbReference>
<protein>
    <submittedName>
        <fullName evidence="6">DNA-binding transcriptional regulator, ArsR family</fullName>
    </submittedName>
</protein>
<gene>
    <name evidence="6" type="ORF">SAMN05444817_10966</name>
</gene>
<dbReference type="Pfam" id="PF01022">
    <property type="entry name" value="HTH_5"/>
    <property type="match status" value="1"/>
</dbReference>
<dbReference type="InterPro" id="IPR036390">
    <property type="entry name" value="WH_DNA-bd_sf"/>
</dbReference>
<evidence type="ECO:0000259" key="5">
    <source>
        <dbReference type="PROSITE" id="PS50987"/>
    </source>
</evidence>
<name>A0A1N7JLW3_9CORY</name>
<dbReference type="SUPFAM" id="SSF46785">
    <property type="entry name" value="Winged helix' DNA-binding domain"/>
    <property type="match status" value="1"/>
</dbReference>
<dbReference type="CDD" id="cd00090">
    <property type="entry name" value="HTH_ARSR"/>
    <property type="match status" value="1"/>
</dbReference>
<reference evidence="7" key="1">
    <citation type="submission" date="2017-01" db="EMBL/GenBank/DDBJ databases">
        <authorList>
            <person name="Varghese N."/>
            <person name="Submissions S."/>
        </authorList>
    </citation>
    <scope>NUCLEOTIDE SEQUENCE [LARGE SCALE GENOMIC DNA]</scope>
    <source>
        <strain evidence="7">DSM 44531</strain>
    </source>
</reference>
<dbReference type="GO" id="GO:0003700">
    <property type="term" value="F:DNA-binding transcription factor activity"/>
    <property type="evidence" value="ECO:0007669"/>
    <property type="project" value="InterPro"/>
</dbReference>
<dbReference type="PRINTS" id="PR00778">
    <property type="entry name" value="HTHARSR"/>
</dbReference>
<keyword evidence="2 6" id="KW-0238">DNA-binding</keyword>
<feature type="compositionally biased region" description="Basic and acidic residues" evidence="4">
    <location>
        <begin position="99"/>
        <end position="110"/>
    </location>
</feature>
<dbReference type="GO" id="GO:0003677">
    <property type="term" value="F:DNA binding"/>
    <property type="evidence" value="ECO:0007669"/>
    <property type="project" value="UniProtKB-KW"/>
</dbReference>
<dbReference type="PROSITE" id="PS50987">
    <property type="entry name" value="HTH_ARSR_2"/>
    <property type="match status" value="1"/>
</dbReference>
<dbReference type="SMART" id="SM00418">
    <property type="entry name" value="HTH_ARSR"/>
    <property type="match status" value="1"/>
</dbReference>
<evidence type="ECO:0000256" key="4">
    <source>
        <dbReference type="SAM" id="MobiDB-lite"/>
    </source>
</evidence>
<feature type="domain" description="HTH arsR-type" evidence="5">
    <location>
        <begin position="7"/>
        <end position="101"/>
    </location>
</feature>
<dbReference type="RefSeq" id="WP_076599575.1">
    <property type="nucleotide sequence ID" value="NZ_CP046976.1"/>
</dbReference>
<dbReference type="EMBL" id="FTOF01000009">
    <property type="protein sequence ID" value="SIS50246.1"/>
    <property type="molecule type" value="Genomic_DNA"/>
</dbReference>
<evidence type="ECO:0000313" key="6">
    <source>
        <dbReference type="EMBL" id="SIS50246.1"/>
    </source>
</evidence>
<keyword evidence="1" id="KW-0805">Transcription regulation</keyword>